<comment type="caution">
    <text evidence="15">Lacks conserved residue(s) required for the propagation of feature annotation.</text>
</comment>
<evidence type="ECO:0000259" key="17">
    <source>
        <dbReference type="PROSITE" id="PS51068"/>
    </source>
</evidence>
<gene>
    <name evidence="15" type="primary">mutM</name>
    <name evidence="15" type="synonym">fpg</name>
    <name evidence="18" type="ORF">C0099_04815</name>
</gene>
<dbReference type="SMART" id="SM01232">
    <property type="entry name" value="H2TH"/>
    <property type="match status" value="1"/>
</dbReference>
<keyword evidence="8 15" id="KW-0862">Zinc</keyword>
<keyword evidence="6 15" id="KW-0863">Zinc-finger</keyword>
<evidence type="ECO:0000256" key="2">
    <source>
        <dbReference type="ARBA" id="ARBA00009409"/>
    </source>
</evidence>
<dbReference type="RefSeq" id="WP_102246388.1">
    <property type="nucleotide sequence ID" value="NZ_CP025682.1"/>
</dbReference>
<evidence type="ECO:0000256" key="7">
    <source>
        <dbReference type="ARBA" id="ARBA00022801"/>
    </source>
</evidence>
<dbReference type="HAMAP" id="MF_00103">
    <property type="entry name" value="Fapy_DNA_glycosyl"/>
    <property type="match status" value="1"/>
</dbReference>
<reference evidence="18 19" key="1">
    <citation type="submission" date="2018-01" db="EMBL/GenBank/DDBJ databases">
        <authorList>
            <person name="Fu G.-Y."/>
        </authorList>
    </citation>
    <scope>NUCLEOTIDE SEQUENCE [LARGE SCALE GENOMIC DNA]</scope>
    <source>
        <strain evidence="18 19">SY39</strain>
    </source>
</reference>
<dbReference type="CDD" id="cd08966">
    <property type="entry name" value="EcFpg-like_N"/>
    <property type="match status" value="1"/>
</dbReference>
<keyword evidence="9 15" id="KW-0238">DNA-binding</keyword>
<comment type="subunit">
    <text evidence="3 15">Monomer.</text>
</comment>
<dbReference type="EMBL" id="CP025682">
    <property type="protein sequence ID" value="AUN94318.1"/>
    <property type="molecule type" value="Genomic_DNA"/>
</dbReference>
<dbReference type="SMART" id="SM00898">
    <property type="entry name" value="Fapy_DNA_glyco"/>
    <property type="match status" value="1"/>
</dbReference>
<keyword evidence="10 15" id="KW-0234">DNA repair</keyword>
<feature type="domain" description="Formamidopyrimidine-DNA glycosylase catalytic" evidence="17">
    <location>
        <begin position="2"/>
        <end position="112"/>
    </location>
</feature>
<evidence type="ECO:0000256" key="15">
    <source>
        <dbReference type="HAMAP-Rule" id="MF_00103"/>
    </source>
</evidence>
<dbReference type="InterPro" id="IPR012319">
    <property type="entry name" value="FPG_cat"/>
</dbReference>
<protein>
    <recommendedName>
        <fullName evidence="15">Formamidopyrimidine-DNA glycosylase</fullName>
        <shortName evidence="15">Fapy-DNA glycosylase</shortName>
        <ecNumber evidence="15">3.2.2.23</ecNumber>
    </recommendedName>
    <alternativeName>
        <fullName evidence="15">DNA-(apurinic or apyrimidinic site) lyase MutM</fullName>
        <shortName evidence="15">AP lyase MutM</shortName>
        <ecNumber evidence="15">4.2.99.18</ecNumber>
    </alternativeName>
</protein>
<dbReference type="PROSITE" id="PS01242">
    <property type="entry name" value="ZF_FPG_1"/>
    <property type="match status" value="1"/>
</dbReference>
<keyword evidence="7 15" id="KW-0378">Hydrolase</keyword>
<dbReference type="Pfam" id="PF01149">
    <property type="entry name" value="Fapy_DNA_glyco"/>
    <property type="match status" value="1"/>
</dbReference>
<feature type="active site" description="Schiff-base intermediate with DNA" evidence="15">
    <location>
        <position position="2"/>
    </location>
</feature>
<dbReference type="GO" id="GO:0006284">
    <property type="term" value="P:base-excision repair"/>
    <property type="evidence" value="ECO:0007669"/>
    <property type="project" value="InterPro"/>
</dbReference>
<feature type="active site" description="Proton donor; for delta-elimination activity" evidence="15">
    <location>
        <position position="260"/>
    </location>
</feature>
<evidence type="ECO:0000256" key="3">
    <source>
        <dbReference type="ARBA" id="ARBA00011245"/>
    </source>
</evidence>
<organism evidence="18 19">
    <name type="scientific">Pseudazoarcus pumilus</name>
    <dbReference type="NCBI Taxonomy" id="2067960"/>
    <lineage>
        <taxon>Bacteria</taxon>
        <taxon>Pseudomonadati</taxon>
        <taxon>Pseudomonadota</taxon>
        <taxon>Betaproteobacteria</taxon>
        <taxon>Rhodocyclales</taxon>
        <taxon>Zoogloeaceae</taxon>
        <taxon>Pseudazoarcus</taxon>
    </lineage>
</organism>
<dbReference type="SUPFAM" id="SSF81624">
    <property type="entry name" value="N-terminal domain of MutM-like DNA repair proteins"/>
    <property type="match status" value="1"/>
</dbReference>
<dbReference type="Pfam" id="PF06827">
    <property type="entry name" value="zf-FPG_IleRS"/>
    <property type="match status" value="1"/>
</dbReference>
<dbReference type="SUPFAM" id="SSF46946">
    <property type="entry name" value="S13-like H2TH domain"/>
    <property type="match status" value="1"/>
</dbReference>
<accession>A0A2I6S4Y0</accession>
<comment type="catalytic activity">
    <reaction evidence="1 15">
        <text>Hydrolysis of DNA containing ring-opened 7-methylguanine residues, releasing 2,6-diamino-4-hydroxy-5-(N-methyl)formamidopyrimidine.</text>
        <dbReference type="EC" id="3.2.2.23"/>
    </reaction>
</comment>
<dbReference type="FunFam" id="1.10.8.50:FF:000003">
    <property type="entry name" value="Formamidopyrimidine-DNA glycosylase"/>
    <property type="match status" value="1"/>
</dbReference>
<dbReference type="PANTHER" id="PTHR22993:SF9">
    <property type="entry name" value="FORMAMIDOPYRIMIDINE-DNA GLYCOSYLASE"/>
    <property type="match status" value="1"/>
</dbReference>
<dbReference type="PROSITE" id="PS51066">
    <property type="entry name" value="ZF_FPG_2"/>
    <property type="match status" value="1"/>
</dbReference>
<dbReference type="InterPro" id="IPR015887">
    <property type="entry name" value="DNA_glyclase_Znf_dom_DNA_BS"/>
</dbReference>
<dbReference type="Gene3D" id="1.10.8.50">
    <property type="match status" value="1"/>
</dbReference>
<evidence type="ECO:0000256" key="5">
    <source>
        <dbReference type="ARBA" id="ARBA00022763"/>
    </source>
</evidence>
<keyword evidence="5 15" id="KW-0227">DNA damage</keyword>
<dbReference type="PANTHER" id="PTHR22993">
    <property type="entry name" value="FORMAMIDOPYRIMIDINE-DNA GLYCOSYLASE"/>
    <property type="match status" value="1"/>
</dbReference>
<dbReference type="EC" id="4.2.99.18" evidence="15"/>
<evidence type="ECO:0000256" key="13">
    <source>
        <dbReference type="ARBA" id="ARBA00023295"/>
    </source>
</evidence>
<feature type="binding site" evidence="15">
    <location>
        <position position="109"/>
    </location>
    <ligand>
        <name>DNA</name>
        <dbReference type="ChEBI" id="CHEBI:16991"/>
    </ligand>
</feature>
<dbReference type="OrthoDB" id="9800855at2"/>
<dbReference type="GO" id="GO:0008270">
    <property type="term" value="F:zinc ion binding"/>
    <property type="evidence" value="ECO:0007669"/>
    <property type="project" value="UniProtKB-UniRule"/>
</dbReference>
<dbReference type="SUPFAM" id="SSF57716">
    <property type="entry name" value="Glucocorticoid receptor-like (DNA-binding domain)"/>
    <property type="match status" value="1"/>
</dbReference>
<evidence type="ECO:0000256" key="11">
    <source>
        <dbReference type="ARBA" id="ARBA00023239"/>
    </source>
</evidence>
<evidence type="ECO:0000313" key="19">
    <source>
        <dbReference type="Proteomes" id="UP000242205"/>
    </source>
</evidence>
<dbReference type="GO" id="GO:0034039">
    <property type="term" value="F:8-oxo-7,8-dihydroguanine DNA N-glycosylase activity"/>
    <property type="evidence" value="ECO:0007669"/>
    <property type="project" value="TreeGrafter"/>
</dbReference>
<dbReference type="Pfam" id="PF06831">
    <property type="entry name" value="H2TH"/>
    <property type="match status" value="1"/>
</dbReference>
<dbReference type="InterPro" id="IPR000214">
    <property type="entry name" value="Znf_DNA_glyclase/AP_lyase"/>
</dbReference>
<comment type="catalytic activity">
    <reaction evidence="14 15">
        <text>2'-deoxyribonucleotide-(2'-deoxyribose 5'-phosphate)-2'-deoxyribonucleotide-DNA = a 3'-end 2'-deoxyribonucleotide-(2,3-dehydro-2,3-deoxyribose 5'-phosphate)-DNA + a 5'-end 5'-phospho-2'-deoxyribonucleoside-DNA + H(+)</text>
        <dbReference type="Rhea" id="RHEA:66592"/>
        <dbReference type="Rhea" id="RHEA-COMP:13180"/>
        <dbReference type="Rhea" id="RHEA-COMP:16897"/>
        <dbReference type="Rhea" id="RHEA-COMP:17067"/>
        <dbReference type="ChEBI" id="CHEBI:15378"/>
        <dbReference type="ChEBI" id="CHEBI:136412"/>
        <dbReference type="ChEBI" id="CHEBI:157695"/>
        <dbReference type="ChEBI" id="CHEBI:167181"/>
        <dbReference type="EC" id="4.2.99.18"/>
    </reaction>
</comment>
<sequence>MPELPEVETTCRGIGRVLTGRIASGCIVRNAAMRLPVPPDLSGRVAGRRLEAVERRAKYLLLRFGDGIVIVHLGMSGSLRVVPADAPPGPHDHVDIVFGAEALRLRDPRRFGLVVWHEGEPATHPLLASLGVEPLGADFDGEWLFAATRGASTPIKLFLMNAHRVVGVGNIYASESLFRARIHPLTPAGQLGRPRCARLATTVRETLVAAIAAGGSTLRDFVGGDGRAGYFQQQYFVYGRDGESCRVCGATIRRALVGQRSTFWCPRCQRR</sequence>
<keyword evidence="12 15" id="KW-0511">Multifunctional enzyme</keyword>
<dbReference type="GO" id="GO:0003684">
    <property type="term" value="F:damaged DNA binding"/>
    <property type="evidence" value="ECO:0007669"/>
    <property type="project" value="InterPro"/>
</dbReference>
<feature type="active site" description="Proton donor" evidence="15">
    <location>
        <position position="3"/>
    </location>
</feature>
<evidence type="ECO:0000256" key="4">
    <source>
        <dbReference type="ARBA" id="ARBA00022723"/>
    </source>
</evidence>
<dbReference type="NCBIfam" id="TIGR00577">
    <property type="entry name" value="fpg"/>
    <property type="match status" value="1"/>
</dbReference>
<evidence type="ECO:0000313" key="18">
    <source>
        <dbReference type="EMBL" id="AUN94318.1"/>
    </source>
</evidence>
<comment type="function">
    <text evidence="15">Involved in base excision repair of DNA damaged by oxidation or by mutagenic agents. Acts as DNA glycosylase that recognizes and removes damaged bases. Has a preference for oxidized purines, such as 7,8-dihydro-8-oxoguanine (8-oxoG). Has AP (apurinic/apyrimidinic) lyase activity and introduces nicks in the DNA strand. Cleaves the DNA backbone by beta-delta elimination to generate a single-strand break at the site of the removed base with both 3'- and 5'-phosphates.</text>
</comment>
<dbReference type="Gene3D" id="3.20.190.10">
    <property type="entry name" value="MutM-like, N-terminal"/>
    <property type="match status" value="1"/>
</dbReference>
<dbReference type="EC" id="3.2.2.23" evidence="15"/>
<evidence type="ECO:0000256" key="1">
    <source>
        <dbReference type="ARBA" id="ARBA00001668"/>
    </source>
</evidence>
<evidence type="ECO:0000256" key="8">
    <source>
        <dbReference type="ARBA" id="ARBA00022833"/>
    </source>
</evidence>
<dbReference type="AlphaFoldDB" id="A0A2I6S4Y0"/>
<dbReference type="NCBIfam" id="NF002211">
    <property type="entry name" value="PRK01103.1"/>
    <property type="match status" value="1"/>
</dbReference>
<dbReference type="InterPro" id="IPR010663">
    <property type="entry name" value="Znf_FPG/IleRS"/>
</dbReference>
<proteinExistence type="inferred from homology"/>
<evidence type="ECO:0000256" key="14">
    <source>
        <dbReference type="ARBA" id="ARBA00044632"/>
    </source>
</evidence>
<dbReference type="Proteomes" id="UP000242205">
    <property type="component" value="Chromosome"/>
</dbReference>
<dbReference type="InterPro" id="IPR015886">
    <property type="entry name" value="H2TH_FPG"/>
</dbReference>
<feature type="domain" description="FPG-type" evidence="16">
    <location>
        <begin position="236"/>
        <end position="270"/>
    </location>
</feature>
<dbReference type="PROSITE" id="PS51068">
    <property type="entry name" value="FPG_CAT"/>
    <property type="match status" value="1"/>
</dbReference>
<dbReference type="InterPro" id="IPR010979">
    <property type="entry name" value="Ribosomal_uS13-like_H2TH"/>
</dbReference>
<keyword evidence="13 15" id="KW-0326">Glycosidase</keyword>
<evidence type="ECO:0000256" key="6">
    <source>
        <dbReference type="ARBA" id="ARBA00022771"/>
    </source>
</evidence>
<dbReference type="InterPro" id="IPR035937">
    <property type="entry name" value="FPG_N"/>
</dbReference>
<keyword evidence="4 15" id="KW-0479">Metal-binding</keyword>
<dbReference type="KEGG" id="atw:C0099_04815"/>
<feature type="active site" description="Proton donor; for beta-elimination activity" evidence="15">
    <location>
        <position position="58"/>
    </location>
</feature>
<keyword evidence="19" id="KW-1185">Reference proteome</keyword>
<name>A0A2I6S4Y0_9RHOO</name>
<feature type="binding site" evidence="15">
    <location>
        <position position="91"/>
    </location>
    <ligand>
        <name>DNA</name>
        <dbReference type="ChEBI" id="CHEBI:16991"/>
    </ligand>
</feature>
<dbReference type="GO" id="GO:0140078">
    <property type="term" value="F:class I DNA-(apurinic or apyrimidinic site) endonuclease activity"/>
    <property type="evidence" value="ECO:0007669"/>
    <property type="project" value="UniProtKB-EC"/>
</dbReference>
<comment type="similarity">
    <text evidence="2 15">Belongs to the FPG family.</text>
</comment>
<keyword evidence="11 15" id="KW-0456">Lyase</keyword>
<evidence type="ECO:0000259" key="16">
    <source>
        <dbReference type="PROSITE" id="PS51066"/>
    </source>
</evidence>
<comment type="cofactor">
    <cofactor evidence="15">
        <name>Zn(2+)</name>
        <dbReference type="ChEBI" id="CHEBI:29105"/>
    </cofactor>
    <text evidence="15">Binds 1 zinc ion per subunit.</text>
</comment>
<evidence type="ECO:0000256" key="9">
    <source>
        <dbReference type="ARBA" id="ARBA00023125"/>
    </source>
</evidence>
<dbReference type="InterPro" id="IPR020629">
    <property type="entry name" value="FPG_Glyclase"/>
</dbReference>
<evidence type="ECO:0000256" key="12">
    <source>
        <dbReference type="ARBA" id="ARBA00023268"/>
    </source>
</evidence>
<evidence type="ECO:0000256" key="10">
    <source>
        <dbReference type="ARBA" id="ARBA00023204"/>
    </source>
</evidence>